<organism evidence="1 2">
    <name type="scientific">Erwinia phage vB_EamM_Simmy50</name>
    <dbReference type="NCBI Taxonomy" id="1815988"/>
    <lineage>
        <taxon>Viruses</taxon>
        <taxon>Duplodnaviria</taxon>
        <taxon>Heunggongvirae</taxon>
        <taxon>Uroviricota</taxon>
        <taxon>Caudoviricetes</taxon>
        <taxon>Chimalliviridae</taxon>
        <taxon>Agricanvirus</taxon>
        <taxon>Agricanvirus simmy50</taxon>
    </lineage>
</organism>
<sequence length="168" mass="18474">MIIDVAELKKQIVSVRSIAEIPTTLRTKLIETGLARAVAYGVDLPKELVGNPVSYFASNATDAKQALAVINETNVINISRILSLATIIWQARYNMVYLPATRESMELTHQVLSDQREWLFDAEQQDFLSATIGDGTVQDSLKLALLNFTCPAVINPNQVAPVTTADEE</sequence>
<evidence type="ECO:0000313" key="1">
    <source>
        <dbReference type="EMBL" id="ANH51750.1"/>
    </source>
</evidence>
<dbReference type="EMBL" id="KU886223">
    <property type="protein sequence ID" value="ANH51750.1"/>
    <property type="molecule type" value="Genomic_DNA"/>
</dbReference>
<evidence type="ECO:0000313" key="2">
    <source>
        <dbReference type="Proteomes" id="UP000222975"/>
    </source>
</evidence>
<accession>A0A173GDQ0</accession>
<name>A0A173GDQ0_9CAUD</name>
<gene>
    <name evidence="1" type="ORF">SIMMY50_292</name>
</gene>
<reference evidence="2" key="1">
    <citation type="submission" date="2016-03" db="EMBL/GenBank/DDBJ databases">
        <authorList>
            <person name="Sharma R."/>
            <person name="Simister A.R."/>
            <person name="Berg J.A."/>
            <person name="Jensen G.L."/>
            <person name="Keele B.R."/>
            <person name="Ward M.E.H."/>
            <person name="Breakwell D.P."/>
            <person name="Hope S."/>
            <person name="Grose J.H."/>
        </authorList>
    </citation>
    <scope>NUCLEOTIDE SEQUENCE [LARGE SCALE GENOMIC DNA]</scope>
</reference>
<dbReference type="Proteomes" id="UP000222975">
    <property type="component" value="Segment"/>
</dbReference>
<keyword evidence="2" id="KW-1185">Reference proteome</keyword>
<protein>
    <submittedName>
        <fullName evidence="1">Uncharacterized protein</fullName>
    </submittedName>
</protein>
<proteinExistence type="predicted"/>